<evidence type="ECO:0000313" key="1">
    <source>
        <dbReference type="EMBL" id="SEP19154.1"/>
    </source>
</evidence>
<name>A0A1H8VV12_9GAMM</name>
<evidence type="ECO:0000313" key="2">
    <source>
        <dbReference type="Proteomes" id="UP000199657"/>
    </source>
</evidence>
<sequence>MTDHPVVAGVDGCRGGWLCVWGPADEPASLRAALIDHPGGIATLTPAPSVVGADVPIGLAEASPRGCDLAARARLGRPRGSSVFPAPIRPMLTAADYPTACAIGRARAGRALSRQAWNIVPLIHAMDRFLQRDTQWRERVYEVHPELSFALWNGGTPMRHNKKRSPGRQERIALIERDLPGALEATQDALSGQRYAADDLLDALAALWSAARIARGEAVAFPETVETDECGLPMVIRA</sequence>
<dbReference type="AlphaFoldDB" id="A0A1H8VV12"/>
<dbReference type="RefSeq" id="WP_091646510.1">
    <property type="nucleotide sequence ID" value="NZ_FOEG01000016.1"/>
</dbReference>
<dbReference type="OrthoDB" id="9811476at2"/>
<organism evidence="1 2">
    <name type="scientific">Aquisalimonas asiatica</name>
    <dbReference type="NCBI Taxonomy" id="406100"/>
    <lineage>
        <taxon>Bacteria</taxon>
        <taxon>Pseudomonadati</taxon>
        <taxon>Pseudomonadota</taxon>
        <taxon>Gammaproteobacteria</taxon>
        <taxon>Chromatiales</taxon>
        <taxon>Ectothiorhodospiraceae</taxon>
        <taxon>Aquisalimonas</taxon>
    </lineage>
</organism>
<dbReference type="STRING" id="406100.SAMN04488052_11615"/>
<dbReference type="InterPro" id="IPR007362">
    <property type="entry name" value="DUF429"/>
</dbReference>
<keyword evidence="2" id="KW-1185">Reference proteome</keyword>
<protein>
    <submittedName>
        <fullName evidence="1">Predicted nuclease (RNAse H fold)</fullName>
    </submittedName>
</protein>
<proteinExistence type="predicted"/>
<dbReference type="Pfam" id="PF04250">
    <property type="entry name" value="DUF429"/>
    <property type="match status" value="1"/>
</dbReference>
<gene>
    <name evidence="1" type="ORF">SAMN04488052_11615</name>
</gene>
<dbReference type="EMBL" id="FOEG01000016">
    <property type="protein sequence ID" value="SEP19154.1"/>
    <property type="molecule type" value="Genomic_DNA"/>
</dbReference>
<dbReference type="Proteomes" id="UP000199657">
    <property type="component" value="Unassembled WGS sequence"/>
</dbReference>
<reference evidence="1 2" key="1">
    <citation type="submission" date="2016-10" db="EMBL/GenBank/DDBJ databases">
        <authorList>
            <person name="de Groot N.N."/>
        </authorList>
    </citation>
    <scope>NUCLEOTIDE SEQUENCE [LARGE SCALE GENOMIC DNA]</scope>
    <source>
        <strain evidence="1 2">CGMCC 1.6291</strain>
    </source>
</reference>
<accession>A0A1H8VV12</accession>